<evidence type="ECO:0000313" key="4">
    <source>
        <dbReference type="EnsemblFungi" id="PTTG_12153-t43_1-p1"/>
    </source>
</evidence>
<keyword evidence="5" id="KW-1185">Reference proteome</keyword>
<feature type="compositionally biased region" description="Basic and acidic residues" evidence="1">
    <location>
        <begin position="119"/>
        <end position="133"/>
    </location>
</feature>
<dbReference type="AlphaFoldDB" id="A0A180GMU2"/>
<evidence type="ECO:0000313" key="5">
    <source>
        <dbReference type="Proteomes" id="UP000005240"/>
    </source>
</evidence>
<dbReference type="EMBL" id="ADAS02000043">
    <property type="protein sequence ID" value="OAV94127.1"/>
    <property type="molecule type" value="Genomic_DNA"/>
</dbReference>
<reference evidence="4 5" key="3">
    <citation type="journal article" date="2017" name="G3 (Bethesda)">
        <title>Comparative analysis highlights variable genome content of wheat rusts and divergence of the mating loci.</title>
        <authorList>
            <person name="Cuomo C.A."/>
            <person name="Bakkeren G."/>
            <person name="Khalil H.B."/>
            <person name="Panwar V."/>
            <person name="Joly D."/>
            <person name="Linning R."/>
            <person name="Sakthikumar S."/>
            <person name="Song X."/>
            <person name="Adiconis X."/>
            <person name="Fan L."/>
            <person name="Goldberg J.M."/>
            <person name="Levin J.Z."/>
            <person name="Young S."/>
            <person name="Zeng Q."/>
            <person name="Anikster Y."/>
            <person name="Bruce M."/>
            <person name="Wang M."/>
            <person name="Yin C."/>
            <person name="McCallum B."/>
            <person name="Szabo L.J."/>
            <person name="Hulbert S."/>
            <person name="Chen X."/>
            <person name="Fellers J.P."/>
        </authorList>
    </citation>
    <scope>NUCLEOTIDE SEQUENCE</scope>
    <source>
        <strain evidence="4">isolate 1-1 / race 1 (BBBD)</strain>
        <strain evidence="5">Isolate 1-1 / race 1 (BBBD)</strain>
    </source>
</reference>
<feature type="region of interest" description="Disordered" evidence="1">
    <location>
        <begin position="65"/>
        <end position="94"/>
    </location>
</feature>
<feature type="region of interest" description="Disordered" evidence="1">
    <location>
        <begin position="109"/>
        <end position="133"/>
    </location>
</feature>
<proteinExistence type="predicted"/>
<feature type="region of interest" description="Disordered" evidence="1">
    <location>
        <begin position="31"/>
        <end position="52"/>
    </location>
</feature>
<reference evidence="4" key="4">
    <citation type="submission" date="2025-05" db="UniProtKB">
        <authorList>
            <consortium name="EnsemblFungi"/>
        </authorList>
    </citation>
    <scope>IDENTIFICATION</scope>
    <source>
        <strain evidence="4">isolate 1-1 / race 1 (BBBD)</strain>
    </source>
</reference>
<reference evidence="3" key="1">
    <citation type="submission" date="2009-11" db="EMBL/GenBank/DDBJ databases">
        <authorList>
            <consortium name="The Broad Institute Genome Sequencing Platform"/>
            <person name="Ward D."/>
            <person name="Feldgarden M."/>
            <person name="Earl A."/>
            <person name="Young S.K."/>
            <person name="Zeng Q."/>
            <person name="Koehrsen M."/>
            <person name="Alvarado L."/>
            <person name="Berlin A."/>
            <person name="Bochicchio J."/>
            <person name="Borenstein D."/>
            <person name="Chapman S.B."/>
            <person name="Chen Z."/>
            <person name="Engels R."/>
            <person name="Freedman E."/>
            <person name="Gellesch M."/>
            <person name="Goldberg J."/>
            <person name="Griggs A."/>
            <person name="Gujja S."/>
            <person name="Heilman E."/>
            <person name="Heiman D."/>
            <person name="Hepburn T."/>
            <person name="Howarth C."/>
            <person name="Jen D."/>
            <person name="Larson L."/>
            <person name="Lewis B."/>
            <person name="Mehta T."/>
            <person name="Park D."/>
            <person name="Pearson M."/>
            <person name="Roberts A."/>
            <person name="Saif S."/>
            <person name="Shea T."/>
            <person name="Shenoy N."/>
            <person name="Sisk P."/>
            <person name="Stolte C."/>
            <person name="Sykes S."/>
            <person name="Thomson T."/>
            <person name="Walk T."/>
            <person name="White J."/>
            <person name="Yandava C."/>
            <person name="Izard J."/>
            <person name="Baranova O.V."/>
            <person name="Blanton J.M."/>
            <person name="Tanner A.C."/>
            <person name="Dewhirst F.E."/>
            <person name="Haas B."/>
            <person name="Nusbaum C."/>
            <person name="Birren B."/>
        </authorList>
    </citation>
    <scope>NUCLEOTIDE SEQUENCE [LARGE SCALE GENOMIC DNA]</scope>
    <source>
        <strain evidence="3">1-1 BBBD Race 1</strain>
    </source>
</reference>
<keyword evidence="2" id="KW-0732">Signal</keyword>
<accession>A0A180GMU2</accession>
<protein>
    <recommendedName>
        <fullName evidence="6">Hydrophobin</fullName>
    </recommendedName>
</protein>
<sequence>MRSIISMPLKALSLLLILVFIFPLVSGHPKKPCAKPGDKNPGGERVIPRGACKDPKFPRNICTTVKAGTEDNEVPDTGIASPPGGGQNPNDFPCGNLEIRFPMCCTGTIPVRTGTTPTDPKDTKKDCRKATPP</sequence>
<organism evidence="3">
    <name type="scientific">Puccinia triticina (isolate 1-1 / race 1 (BBBD))</name>
    <name type="common">Brown leaf rust fungus</name>
    <dbReference type="NCBI Taxonomy" id="630390"/>
    <lineage>
        <taxon>Eukaryota</taxon>
        <taxon>Fungi</taxon>
        <taxon>Dikarya</taxon>
        <taxon>Basidiomycota</taxon>
        <taxon>Pucciniomycotina</taxon>
        <taxon>Pucciniomycetes</taxon>
        <taxon>Pucciniales</taxon>
        <taxon>Pucciniaceae</taxon>
        <taxon>Puccinia</taxon>
    </lineage>
</organism>
<evidence type="ECO:0000256" key="1">
    <source>
        <dbReference type="SAM" id="MobiDB-lite"/>
    </source>
</evidence>
<evidence type="ECO:0008006" key="6">
    <source>
        <dbReference type="Google" id="ProtNLM"/>
    </source>
</evidence>
<feature type="chain" id="PRO_5008110075" description="Hydrophobin" evidence="2">
    <location>
        <begin position="28"/>
        <end position="133"/>
    </location>
</feature>
<evidence type="ECO:0000256" key="2">
    <source>
        <dbReference type="SAM" id="SignalP"/>
    </source>
</evidence>
<name>A0A180GMU2_PUCT1</name>
<gene>
    <name evidence="3" type="ORF">PTTG_12153</name>
</gene>
<evidence type="ECO:0000313" key="3">
    <source>
        <dbReference type="EMBL" id="OAV94127.1"/>
    </source>
</evidence>
<dbReference type="VEuPathDB" id="FungiDB:PTTG_12153"/>
<dbReference type="EnsemblFungi" id="PTTG_12153-t43_1">
    <property type="protein sequence ID" value="PTTG_12153-t43_1-p1"/>
    <property type="gene ID" value="PTTG_12153"/>
</dbReference>
<reference evidence="3" key="2">
    <citation type="submission" date="2016-05" db="EMBL/GenBank/DDBJ databases">
        <title>Comparative analysis highlights variable genome content of wheat rusts and divergence of the mating loci.</title>
        <authorList>
            <person name="Cuomo C.A."/>
            <person name="Bakkeren G."/>
            <person name="Szabo L."/>
            <person name="Khalil H."/>
            <person name="Joly D."/>
            <person name="Goldberg J."/>
            <person name="Young S."/>
            <person name="Zeng Q."/>
            <person name="Fellers J."/>
        </authorList>
    </citation>
    <scope>NUCLEOTIDE SEQUENCE [LARGE SCALE GENOMIC DNA]</scope>
    <source>
        <strain evidence="3">1-1 BBBD Race 1</strain>
    </source>
</reference>
<feature type="signal peptide" evidence="2">
    <location>
        <begin position="1"/>
        <end position="27"/>
    </location>
</feature>
<dbReference type="Proteomes" id="UP000005240">
    <property type="component" value="Unassembled WGS sequence"/>
</dbReference>